<sequence length="1024" mass="115556">MSFSRLIATLLAFGIAGLAVAQPMPHCVDESCHTLDASVTVDRQHLDELLQSLDSVDGALADKIRQQVADDADDLKTVLDRFSLIHVSINAESRVKVDEGAADPLLPSGRWGTFLIRVQNLAGVTAPLRLHCDQQRQPNRELARDRWVEIEVIDDESLPRVLSGTPLEYRIVRFRTDQVGTRSALCAIDVGQGTADIGFRNDVLLTFNCQADLANARPASSQADLRRWLENMVWHHRYSQAEIRAATGLTPKAIRAALKKFDLRVDNRPERGPDADLLVLPYPGGRHPRTGFLDGAINPQRDTKVSVFTPWDPNSYVVVDVPEAIWSNLGLTYLAHTHIPTIWDQREQHLDRTEWDRQQDGSLTMSRTLPNGIAFGTVVKPTRQSVRMEMWLTNGTDQVLTGLRVQNCVMLKAAKQFSAQTNENKIHWGPYAACRNANGDRWVITAWDPVDRAWGNDRCPCLHSDPKFPDCRPGQTQRLRGWLSFYSGDEIYQELLRIEQSGWRVPEKEEVRLVGAVFDERTGKPIPSRIHLRDANGAWKLVQSVGGDAIHYDRRPPRMAGSSEVHTTLTADPFSVALPAGRYTIRVERGKEYLPVEETLEVGGESVTRQFRLRRWANLAERGWYSGDTHLHRSLDELPNAMLAEDLNVTFPLTYWVTRAGQTPDSPRAARPVPDKLIQVDPTHVIYPVNTEYEIAQVSGRRQTLGAVFVLNHRQPLQLAAPPVRPVARLARDQDALLDLDKHSWPWSLMIAPVMEVDLFELSNNHVWQTRFGFKDWTSGTDAEYMDVEKDEDGFSESGWIDYGFQTYYALLNCGLRMRVSAGTASGVHPVQIGFSRVYVHVPGQFSYQKWIRGLDAGRSFVTNGPMLDVRFNGRHAGETFSTESGGQTRIAVTGQCESRRPLERIEIVVNGIVRQSVSPQNLPLEDGGYLTRLDVSVDDPDSYWVAVRCFEKHPSGRVRFAHTNPVYMDIPDRPLIPRREQVDYLVNRVSKVMGELRGVLSDEALEEYGQAVEFYRQKLEAAR</sequence>
<evidence type="ECO:0000313" key="2">
    <source>
        <dbReference type="EMBL" id="KAA5538694.1"/>
    </source>
</evidence>
<dbReference type="NCBIfam" id="NF038032">
    <property type="entry name" value="CehA_McbA_metalo"/>
    <property type="match status" value="1"/>
</dbReference>
<organism evidence="2 3">
    <name type="scientific">Roseiconus nitratireducens</name>
    <dbReference type="NCBI Taxonomy" id="2605748"/>
    <lineage>
        <taxon>Bacteria</taxon>
        <taxon>Pseudomonadati</taxon>
        <taxon>Planctomycetota</taxon>
        <taxon>Planctomycetia</taxon>
        <taxon>Pirellulales</taxon>
        <taxon>Pirellulaceae</taxon>
        <taxon>Roseiconus</taxon>
    </lineage>
</organism>
<accession>A0A5M6CTZ0</accession>
<name>A0A5M6CTZ0_9BACT</name>
<protein>
    <submittedName>
        <fullName evidence="2">Uncharacterized protein</fullName>
    </submittedName>
</protein>
<keyword evidence="3" id="KW-1185">Reference proteome</keyword>
<dbReference type="EMBL" id="VWOX01000027">
    <property type="protein sequence ID" value="KAA5538694.1"/>
    <property type="molecule type" value="Genomic_DNA"/>
</dbReference>
<keyword evidence="1" id="KW-0732">Signal</keyword>
<evidence type="ECO:0000256" key="1">
    <source>
        <dbReference type="SAM" id="SignalP"/>
    </source>
</evidence>
<dbReference type="AlphaFoldDB" id="A0A5M6CTZ0"/>
<feature type="chain" id="PRO_5024358318" evidence="1">
    <location>
        <begin position="22"/>
        <end position="1024"/>
    </location>
</feature>
<evidence type="ECO:0000313" key="3">
    <source>
        <dbReference type="Proteomes" id="UP000324479"/>
    </source>
</evidence>
<dbReference type="RefSeq" id="WP_150079691.1">
    <property type="nucleotide sequence ID" value="NZ_VWOX01000027.1"/>
</dbReference>
<dbReference type="Proteomes" id="UP000324479">
    <property type="component" value="Unassembled WGS sequence"/>
</dbReference>
<gene>
    <name evidence="2" type="ORF">FYK55_26640</name>
</gene>
<feature type="signal peptide" evidence="1">
    <location>
        <begin position="1"/>
        <end position="21"/>
    </location>
</feature>
<proteinExistence type="predicted"/>
<comment type="caution">
    <text evidence="2">The sequence shown here is derived from an EMBL/GenBank/DDBJ whole genome shotgun (WGS) entry which is preliminary data.</text>
</comment>
<reference evidence="2 3" key="1">
    <citation type="submission" date="2019-08" db="EMBL/GenBank/DDBJ databases">
        <authorList>
            <person name="Dhanesh K."/>
            <person name="Kumar G."/>
            <person name="Sasikala C."/>
            <person name="Venkata Ramana C."/>
        </authorList>
    </citation>
    <scope>NUCLEOTIDE SEQUENCE [LARGE SCALE GENOMIC DNA]</scope>
    <source>
        <strain evidence="2 3">JC645</strain>
    </source>
</reference>